<dbReference type="GO" id="GO:0005737">
    <property type="term" value="C:cytoplasm"/>
    <property type="evidence" value="ECO:0007669"/>
    <property type="project" value="UniProtKB-SubCell"/>
</dbReference>
<feature type="binding site" evidence="8">
    <location>
        <position position="8"/>
    </location>
    <ligand>
        <name>Mg(2+)</name>
        <dbReference type="ChEBI" id="CHEBI:18420"/>
    </ligand>
</feature>
<dbReference type="GO" id="GO:0006633">
    <property type="term" value="P:fatty acid biosynthetic process"/>
    <property type="evidence" value="ECO:0007669"/>
    <property type="project" value="UniProtKB-UniRule"/>
</dbReference>
<sequence length="143" mass="15888">MILGIGSDLCDIRRIERSLERFGDRFTHRVYTEGERVRSDRRAARAPSYARRFAAKEACAKALGTGLSQGVFWRDMEVVNLPSGRPTMRLTGGALERLRKMTPDGYEPFVHVSLTDDPPLAQAFVIIEALSVAEASALRQAPP</sequence>
<dbReference type="EC" id="2.7.8.7" evidence="8"/>
<comment type="subcellular location">
    <subcellularLocation>
        <location evidence="8">Cytoplasm</location>
    </subcellularLocation>
</comment>
<dbReference type="OrthoDB" id="517356at2"/>
<comment type="function">
    <text evidence="8">Transfers the 4'-phosphopantetheine moiety from coenzyme A to a Ser of acyl-carrier-protein.</text>
</comment>
<keyword evidence="5 8" id="KW-0460">Magnesium</keyword>
<dbReference type="EMBL" id="LCYG01000004">
    <property type="protein sequence ID" value="KLK94836.1"/>
    <property type="molecule type" value="Genomic_DNA"/>
</dbReference>
<dbReference type="NCBIfam" id="TIGR00556">
    <property type="entry name" value="pantethn_trn"/>
    <property type="match status" value="1"/>
</dbReference>
<keyword evidence="3 8" id="KW-0479">Metal-binding</keyword>
<evidence type="ECO:0000256" key="3">
    <source>
        <dbReference type="ARBA" id="ARBA00022723"/>
    </source>
</evidence>
<dbReference type="Proteomes" id="UP000035489">
    <property type="component" value="Unassembled WGS sequence"/>
</dbReference>
<keyword evidence="1 8" id="KW-0444">Lipid biosynthesis</keyword>
<keyword evidence="4 8" id="KW-0276">Fatty acid metabolism</keyword>
<name>A0A0H1RJ38_9HYPH</name>
<comment type="catalytic activity">
    <reaction evidence="8">
        <text>apo-[ACP] + CoA = holo-[ACP] + adenosine 3',5'-bisphosphate + H(+)</text>
        <dbReference type="Rhea" id="RHEA:12068"/>
        <dbReference type="Rhea" id="RHEA-COMP:9685"/>
        <dbReference type="Rhea" id="RHEA-COMP:9690"/>
        <dbReference type="ChEBI" id="CHEBI:15378"/>
        <dbReference type="ChEBI" id="CHEBI:29999"/>
        <dbReference type="ChEBI" id="CHEBI:57287"/>
        <dbReference type="ChEBI" id="CHEBI:58343"/>
        <dbReference type="ChEBI" id="CHEBI:64479"/>
        <dbReference type="EC" id="2.7.8.7"/>
    </reaction>
</comment>
<evidence type="ECO:0000256" key="1">
    <source>
        <dbReference type="ARBA" id="ARBA00022516"/>
    </source>
</evidence>
<accession>A0A0H1RJ38</accession>
<evidence type="ECO:0000256" key="8">
    <source>
        <dbReference type="HAMAP-Rule" id="MF_00101"/>
    </source>
</evidence>
<proteinExistence type="inferred from homology"/>
<keyword evidence="7 8" id="KW-0275">Fatty acid biosynthesis</keyword>
<protein>
    <recommendedName>
        <fullName evidence="8">Holo-[acyl-carrier-protein] synthase</fullName>
        <shortName evidence="8">Holo-ACP synthase</shortName>
        <ecNumber evidence="8">2.7.8.7</ecNumber>
    </recommendedName>
    <alternativeName>
        <fullName evidence="8">4'-phosphopantetheinyl transferase AcpS</fullName>
    </alternativeName>
</protein>
<dbReference type="HAMAP" id="MF_00101">
    <property type="entry name" value="AcpS"/>
    <property type="match status" value="1"/>
</dbReference>
<keyword evidence="11" id="KW-1185">Reference proteome</keyword>
<reference evidence="10 11" key="1">
    <citation type="submission" date="2015-05" db="EMBL/GenBank/DDBJ databases">
        <title>Draft genome sequence of Microvirga vignae strain BR3299, a novel nitrogen fixing bacteria isolated from Brazil semi-aired region.</title>
        <authorList>
            <person name="Zilli J.E."/>
            <person name="Passos S.R."/>
            <person name="Leite J."/>
            <person name="Baldani J.I."/>
            <person name="Xavier G.R."/>
            <person name="Rumjaneck N.G."/>
            <person name="Simoes-Araujo J.L."/>
        </authorList>
    </citation>
    <scope>NUCLEOTIDE SEQUENCE [LARGE SCALE GENOMIC DNA]</scope>
    <source>
        <strain evidence="10 11">BR3299</strain>
    </source>
</reference>
<evidence type="ECO:0000313" key="10">
    <source>
        <dbReference type="EMBL" id="KLK94836.1"/>
    </source>
</evidence>
<evidence type="ECO:0000256" key="2">
    <source>
        <dbReference type="ARBA" id="ARBA00022679"/>
    </source>
</evidence>
<dbReference type="RefSeq" id="WP_047187143.1">
    <property type="nucleotide sequence ID" value="NZ_LCYG01000004.1"/>
</dbReference>
<dbReference type="Gene3D" id="3.90.470.20">
    <property type="entry name" value="4'-phosphopantetheinyl transferase domain"/>
    <property type="match status" value="1"/>
</dbReference>
<dbReference type="Pfam" id="PF01648">
    <property type="entry name" value="ACPS"/>
    <property type="match status" value="1"/>
</dbReference>
<dbReference type="InterPro" id="IPR008278">
    <property type="entry name" value="4-PPantetheinyl_Trfase_dom"/>
</dbReference>
<keyword evidence="2 8" id="KW-0808">Transferase</keyword>
<dbReference type="InterPro" id="IPR037143">
    <property type="entry name" value="4-PPantetheinyl_Trfase_dom_sf"/>
</dbReference>
<gene>
    <name evidence="8" type="primary">acpS</name>
    <name evidence="10" type="ORF">AA309_01125</name>
</gene>
<evidence type="ECO:0000256" key="5">
    <source>
        <dbReference type="ARBA" id="ARBA00022842"/>
    </source>
</evidence>
<evidence type="ECO:0000256" key="4">
    <source>
        <dbReference type="ARBA" id="ARBA00022832"/>
    </source>
</evidence>
<comment type="similarity">
    <text evidence="8">Belongs to the P-Pant transferase superfamily. AcpS family.</text>
</comment>
<comment type="caution">
    <text evidence="10">The sequence shown here is derived from an EMBL/GenBank/DDBJ whole genome shotgun (WGS) entry which is preliminary data.</text>
</comment>
<dbReference type="SUPFAM" id="SSF56214">
    <property type="entry name" value="4'-phosphopantetheinyl transferase"/>
    <property type="match status" value="1"/>
</dbReference>
<comment type="cofactor">
    <cofactor evidence="8">
        <name>Mg(2+)</name>
        <dbReference type="ChEBI" id="CHEBI:18420"/>
    </cofactor>
</comment>
<evidence type="ECO:0000259" key="9">
    <source>
        <dbReference type="Pfam" id="PF01648"/>
    </source>
</evidence>
<dbReference type="GO" id="GO:0000287">
    <property type="term" value="F:magnesium ion binding"/>
    <property type="evidence" value="ECO:0007669"/>
    <property type="project" value="UniProtKB-UniRule"/>
</dbReference>
<dbReference type="NCBIfam" id="TIGR00516">
    <property type="entry name" value="acpS"/>
    <property type="match status" value="1"/>
</dbReference>
<evidence type="ECO:0000256" key="7">
    <source>
        <dbReference type="ARBA" id="ARBA00023160"/>
    </source>
</evidence>
<dbReference type="InterPro" id="IPR002582">
    <property type="entry name" value="ACPS"/>
</dbReference>
<keyword evidence="8" id="KW-0963">Cytoplasm</keyword>
<feature type="domain" description="4'-phosphopantetheinyl transferase" evidence="9">
    <location>
        <begin position="4"/>
        <end position="96"/>
    </location>
</feature>
<keyword evidence="6 8" id="KW-0443">Lipid metabolism</keyword>
<dbReference type="InterPro" id="IPR004568">
    <property type="entry name" value="Ppantetheine-prot_Trfase_dom"/>
</dbReference>
<evidence type="ECO:0000256" key="6">
    <source>
        <dbReference type="ARBA" id="ARBA00023098"/>
    </source>
</evidence>
<dbReference type="PATRIC" id="fig|1225564.3.peg.4141"/>
<dbReference type="GO" id="GO:0008897">
    <property type="term" value="F:holo-[acyl-carrier-protein] synthase activity"/>
    <property type="evidence" value="ECO:0007669"/>
    <property type="project" value="UniProtKB-UniRule"/>
</dbReference>
<evidence type="ECO:0000313" key="11">
    <source>
        <dbReference type="Proteomes" id="UP000035489"/>
    </source>
</evidence>
<organism evidence="10 11">
    <name type="scientific">Microvirga vignae</name>
    <dbReference type="NCBI Taxonomy" id="1225564"/>
    <lineage>
        <taxon>Bacteria</taxon>
        <taxon>Pseudomonadati</taxon>
        <taxon>Pseudomonadota</taxon>
        <taxon>Alphaproteobacteria</taxon>
        <taxon>Hyphomicrobiales</taxon>
        <taxon>Methylobacteriaceae</taxon>
        <taxon>Microvirga</taxon>
    </lineage>
</organism>
<feature type="binding site" evidence="8">
    <location>
        <position position="57"/>
    </location>
    <ligand>
        <name>Mg(2+)</name>
        <dbReference type="ChEBI" id="CHEBI:18420"/>
    </ligand>
</feature>
<dbReference type="AlphaFoldDB" id="A0A0H1RJ38"/>
<dbReference type="STRING" id="1225564.AA309_01125"/>